<name>A0A8T9Q4N7_9BACT</name>
<accession>A0A8T9Q4N7</accession>
<evidence type="ECO:0000313" key="1">
    <source>
        <dbReference type="EMBL" id="UOQ70439.1"/>
    </source>
</evidence>
<dbReference type="RefSeq" id="WP_244673861.1">
    <property type="nucleotide sequence ID" value="NZ_CP095046.1"/>
</dbReference>
<reference evidence="1" key="1">
    <citation type="submission" date="2022-04" db="EMBL/GenBank/DDBJ databases">
        <title>Hymenobacter sp. isolated from the air.</title>
        <authorList>
            <person name="Won M."/>
            <person name="Lee C.-M."/>
            <person name="Woen H.-Y."/>
            <person name="Kwon S.-W."/>
        </authorList>
    </citation>
    <scope>NUCLEOTIDE SEQUENCE</scope>
    <source>
        <strain evidence="1">5116S-3</strain>
    </source>
</reference>
<sequence length="45" mass="5078">MKKLYYIARVLPLLVLLLVGHTLLAQNRTITGKITTAENKETLPE</sequence>
<dbReference type="AlphaFoldDB" id="A0A8T9Q4N7"/>
<protein>
    <submittedName>
        <fullName evidence="1">Uncharacterized protein</fullName>
    </submittedName>
</protein>
<dbReference type="KEGG" id="hcu:MUN79_17055"/>
<evidence type="ECO:0000313" key="2">
    <source>
        <dbReference type="Proteomes" id="UP000831796"/>
    </source>
</evidence>
<dbReference type="Proteomes" id="UP000831796">
    <property type="component" value="Chromosome"/>
</dbReference>
<proteinExistence type="predicted"/>
<organism evidence="1 2">
    <name type="scientific">Hymenobacter cellulosilyticus</name>
    <dbReference type="NCBI Taxonomy" id="2932248"/>
    <lineage>
        <taxon>Bacteria</taxon>
        <taxon>Pseudomonadati</taxon>
        <taxon>Bacteroidota</taxon>
        <taxon>Cytophagia</taxon>
        <taxon>Cytophagales</taxon>
        <taxon>Hymenobacteraceae</taxon>
        <taxon>Hymenobacter</taxon>
    </lineage>
</organism>
<keyword evidence="2" id="KW-1185">Reference proteome</keyword>
<gene>
    <name evidence="1" type="ORF">MUN79_17055</name>
</gene>
<dbReference type="EMBL" id="CP095046">
    <property type="protein sequence ID" value="UOQ70439.1"/>
    <property type="molecule type" value="Genomic_DNA"/>
</dbReference>